<keyword evidence="5" id="KW-1185">Reference proteome</keyword>
<accession>A0AAD9QUP8</accession>
<organism evidence="4 5">
    <name type="scientific">Acropora cervicornis</name>
    <name type="common">Staghorn coral</name>
    <dbReference type="NCBI Taxonomy" id="6130"/>
    <lineage>
        <taxon>Eukaryota</taxon>
        <taxon>Metazoa</taxon>
        <taxon>Cnidaria</taxon>
        <taxon>Anthozoa</taxon>
        <taxon>Hexacorallia</taxon>
        <taxon>Scleractinia</taxon>
        <taxon>Astrocoeniina</taxon>
        <taxon>Acroporidae</taxon>
        <taxon>Acropora</taxon>
    </lineage>
</organism>
<dbReference type="Proteomes" id="UP001249851">
    <property type="component" value="Unassembled WGS sequence"/>
</dbReference>
<comment type="caution">
    <text evidence="4">The sequence shown here is derived from an EMBL/GenBank/DDBJ whole genome shotgun (WGS) entry which is preliminary data.</text>
</comment>
<dbReference type="AlphaFoldDB" id="A0AAD9QUP8"/>
<dbReference type="Gene3D" id="3.30.390.150">
    <property type="match status" value="1"/>
</dbReference>
<evidence type="ECO:0000256" key="2">
    <source>
        <dbReference type="SAM" id="SignalP"/>
    </source>
</evidence>
<feature type="signal peptide" evidence="2">
    <location>
        <begin position="1"/>
        <end position="21"/>
    </location>
</feature>
<evidence type="ECO:0000256" key="1">
    <source>
        <dbReference type="ARBA" id="ARBA00023157"/>
    </source>
</evidence>
<keyword evidence="2" id="KW-0732">Signal</keyword>
<gene>
    <name evidence="4" type="ORF">P5673_007719</name>
</gene>
<evidence type="ECO:0000259" key="3">
    <source>
        <dbReference type="PROSITE" id="PS50869"/>
    </source>
</evidence>
<feature type="chain" id="PRO_5042192379" description="BRICHOS domain-containing protein" evidence="2">
    <location>
        <begin position="22"/>
        <end position="231"/>
    </location>
</feature>
<evidence type="ECO:0000313" key="5">
    <source>
        <dbReference type="Proteomes" id="UP001249851"/>
    </source>
</evidence>
<dbReference type="EMBL" id="JARQWQ010000013">
    <property type="protein sequence ID" value="KAK2567838.1"/>
    <property type="molecule type" value="Genomic_DNA"/>
</dbReference>
<reference evidence="4" key="1">
    <citation type="journal article" date="2023" name="G3 (Bethesda)">
        <title>Whole genome assembly and annotation of the endangered Caribbean coral Acropora cervicornis.</title>
        <authorList>
            <person name="Selwyn J.D."/>
            <person name="Vollmer S.V."/>
        </authorList>
    </citation>
    <scope>NUCLEOTIDE SEQUENCE</scope>
    <source>
        <strain evidence="4">K2</strain>
    </source>
</reference>
<dbReference type="SMART" id="SM01039">
    <property type="entry name" value="BRICHOS"/>
    <property type="match status" value="1"/>
</dbReference>
<reference evidence="4" key="2">
    <citation type="journal article" date="2023" name="Science">
        <title>Genomic signatures of disease resistance in endangered staghorn corals.</title>
        <authorList>
            <person name="Vollmer S.V."/>
            <person name="Selwyn J.D."/>
            <person name="Despard B.A."/>
            <person name="Roesel C.L."/>
        </authorList>
    </citation>
    <scope>NUCLEOTIDE SEQUENCE</scope>
    <source>
        <strain evidence="4">K2</strain>
    </source>
</reference>
<evidence type="ECO:0000313" key="4">
    <source>
        <dbReference type="EMBL" id="KAK2567838.1"/>
    </source>
</evidence>
<dbReference type="PROSITE" id="PS50869">
    <property type="entry name" value="BRICHOS"/>
    <property type="match status" value="1"/>
</dbReference>
<dbReference type="PANTHER" id="PTHR16483">
    <property type="entry name" value="GASTROKINE 1"/>
    <property type="match status" value="1"/>
</dbReference>
<keyword evidence="1" id="KW-1015">Disulfide bond</keyword>
<protein>
    <recommendedName>
        <fullName evidence="3">BRICHOS domain-containing protein</fullName>
    </recommendedName>
</protein>
<sequence length="231" mass="26475">MNQDFKALFLLFALFAAVASGASVCKCAEEEKKEAPVEKYTLKVDDGKKQIEETVEIDTEKETETFEIPSDGDTSPSAPGDVKIVYDFKQNMAMTRLSNQKACFLQNSTSEMPKPSDLKDLLDKKKTNSPTDETFRYTVVGTLNDRSILSDEMANMCAKYPIYFIRQQSPLSAELEKKEQIKRTKRFTCYYIWVRVCTAPNCCHWRLYIVCRDSLHCGTLWSSHVIELSRR</sequence>
<proteinExistence type="predicted"/>
<dbReference type="InterPro" id="IPR051772">
    <property type="entry name" value="Gastrokine"/>
</dbReference>
<dbReference type="Pfam" id="PF04089">
    <property type="entry name" value="BRICHOS"/>
    <property type="match status" value="1"/>
</dbReference>
<feature type="domain" description="BRICHOS" evidence="3">
    <location>
        <begin position="76"/>
        <end position="165"/>
    </location>
</feature>
<name>A0AAD9QUP8_ACRCE</name>
<dbReference type="InterPro" id="IPR007084">
    <property type="entry name" value="BRICHOS_dom"/>
</dbReference>